<feature type="compositionally biased region" description="Basic and acidic residues" evidence="7">
    <location>
        <begin position="62"/>
        <end position="74"/>
    </location>
</feature>
<proteinExistence type="predicted"/>
<evidence type="ECO:0000256" key="4">
    <source>
        <dbReference type="ARBA" id="ARBA00022989"/>
    </source>
</evidence>
<protein>
    <submittedName>
        <fullName evidence="8">Uncharacterized protein</fullName>
    </submittedName>
</protein>
<gene>
    <name evidence="8" type="ORF">Z043_122141</name>
</gene>
<keyword evidence="3" id="KW-0812">Transmembrane</keyword>
<dbReference type="GO" id="GO:0042995">
    <property type="term" value="C:cell projection"/>
    <property type="evidence" value="ECO:0007669"/>
    <property type="project" value="TreeGrafter"/>
</dbReference>
<feature type="non-terminal residue" evidence="8">
    <location>
        <position position="1"/>
    </location>
</feature>
<keyword evidence="4" id="KW-1133">Transmembrane helix</keyword>
<evidence type="ECO:0000256" key="5">
    <source>
        <dbReference type="ARBA" id="ARBA00023136"/>
    </source>
</evidence>
<evidence type="ECO:0000256" key="2">
    <source>
        <dbReference type="ARBA" id="ARBA00022448"/>
    </source>
</evidence>
<evidence type="ECO:0000256" key="1">
    <source>
        <dbReference type="ARBA" id="ARBA00004141"/>
    </source>
</evidence>
<feature type="region of interest" description="Disordered" evidence="7">
    <location>
        <begin position="269"/>
        <end position="292"/>
    </location>
</feature>
<dbReference type="EMBL" id="JARO02011433">
    <property type="protein sequence ID" value="KPP59899.1"/>
    <property type="molecule type" value="Genomic_DNA"/>
</dbReference>
<dbReference type="AlphaFoldDB" id="A0A0P7WFF8"/>
<dbReference type="GO" id="GO:0005332">
    <property type="term" value="F:gamma-aminobutyric acid:sodium:chloride symporter activity"/>
    <property type="evidence" value="ECO:0007669"/>
    <property type="project" value="TreeGrafter"/>
</dbReference>
<organism evidence="8 9">
    <name type="scientific">Scleropages formosus</name>
    <name type="common">Asian bonytongue</name>
    <name type="synonym">Osteoglossum formosum</name>
    <dbReference type="NCBI Taxonomy" id="113540"/>
    <lineage>
        <taxon>Eukaryota</taxon>
        <taxon>Metazoa</taxon>
        <taxon>Chordata</taxon>
        <taxon>Craniata</taxon>
        <taxon>Vertebrata</taxon>
        <taxon>Euteleostomi</taxon>
        <taxon>Actinopterygii</taxon>
        <taxon>Neopterygii</taxon>
        <taxon>Teleostei</taxon>
        <taxon>Osteoglossocephala</taxon>
        <taxon>Osteoglossomorpha</taxon>
        <taxon>Osteoglossiformes</taxon>
        <taxon>Osteoglossidae</taxon>
        <taxon>Scleropages</taxon>
    </lineage>
</organism>
<dbReference type="Proteomes" id="UP000034805">
    <property type="component" value="Unassembled WGS sequence"/>
</dbReference>
<feature type="binding site" evidence="6">
    <location>
        <position position="346"/>
    </location>
    <ligand>
        <name>Na(+)</name>
        <dbReference type="ChEBI" id="CHEBI:29101"/>
        <label>1</label>
    </ligand>
</feature>
<feature type="compositionally biased region" description="Polar residues" evidence="7">
    <location>
        <begin position="76"/>
        <end position="90"/>
    </location>
</feature>
<feature type="binding site" evidence="6">
    <location>
        <position position="339"/>
    </location>
    <ligand>
        <name>Na(+)</name>
        <dbReference type="ChEBI" id="CHEBI:29101"/>
        <label>1</label>
    </ligand>
</feature>
<dbReference type="SUPFAM" id="SSF161070">
    <property type="entry name" value="SNF-like"/>
    <property type="match status" value="1"/>
</dbReference>
<evidence type="ECO:0000256" key="7">
    <source>
        <dbReference type="SAM" id="MobiDB-lite"/>
    </source>
</evidence>
<evidence type="ECO:0000256" key="6">
    <source>
        <dbReference type="PIRSR" id="PIRSR600175-1"/>
    </source>
</evidence>
<dbReference type="PANTHER" id="PTHR11616">
    <property type="entry name" value="SODIUM/CHLORIDE DEPENDENT TRANSPORTER"/>
    <property type="match status" value="1"/>
</dbReference>
<keyword evidence="2" id="KW-0813">Transport</keyword>
<evidence type="ECO:0000313" key="8">
    <source>
        <dbReference type="EMBL" id="KPP59899.1"/>
    </source>
</evidence>
<comment type="caution">
    <text evidence="8">The sequence shown here is derived from an EMBL/GenBank/DDBJ whole genome shotgun (WGS) entry which is preliminary data.</text>
</comment>
<dbReference type="InterPro" id="IPR000175">
    <property type="entry name" value="Na/ntran_symport"/>
</dbReference>
<evidence type="ECO:0000256" key="3">
    <source>
        <dbReference type="ARBA" id="ARBA00022692"/>
    </source>
</evidence>
<dbReference type="PANTHER" id="PTHR11616:SF111">
    <property type="entry name" value="SODIUM- AND CHLORIDE-DEPENDENT GABA TRANSPORTER 2"/>
    <property type="match status" value="1"/>
</dbReference>
<evidence type="ECO:0000313" key="9">
    <source>
        <dbReference type="Proteomes" id="UP000034805"/>
    </source>
</evidence>
<keyword evidence="5" id="KW-0472">Membrane</keyword>
<reference evidence="8 9" key="1">
    <citation type="submission" date="2015-08" db="EMBL/GenBank/DDBJ databases">
        <title>The genome of the Asian arowana (Scleropages formosus).</title>
        <authorList>
            <person name="Tan M.H."/>
            <person name="Gan H.M."/>
            <person name="Croft L.J."/>
            <person name="Austin C.M."/>
        </authorList>
    </citation>
    <scope>NUCLEOTIDE SEQUENCE [LARGE SCALE GENOMIC DNA]</scope>
    <source>
        <strain evidence="8">Aro1</strain>
    </source>
</reference>
<dbReference type="GO" id="GO:0005886">
    <property type="term" value="C:plasma membrane"/>
    <property type="evidence" value="ECO:0007669"/>
    <property type="project" value="TreeGrafter"/>
</dbReference>
<accession>A0A0P7WFF8</accession>
<keyword evidence="6" id="KW-0479">Metal-binding</keyword>
<feature type="region of interest" description="Disordered" evidence="7">
    <location>
        <begin position="62"/>
        <end position="92"/>
    </location>
</feature>
<feature type="compositionally biased region" description="Polar residues" evidence="7">
    <location>
        <begin position="276"/>
        <end position="292"/>
    </location>
</feature>
<name>A0A0P7WFF8_SCLFO</name>
<dbReference type="GO" id="GO:0046872">
    <property type="term" value="F:metal ion binding"/>
    <property type="evidence" value="ECO:0007669"/>
    <property type="project" value="UniProtKB-KW"/>
</dbReference>
<feature type="non-terminal residue" evidence="8">
    <location>
        <position position="368"/>
    </location>
</feature>
<sequence>HTAAIWVPEQELEDKLGATGKSKQQQRCLRDGFVITSTESLSYFECSRHQWWTTTQLDPLTKKAERARGPDRGRRLSTTQTRGAPSSTRENAAALRYRGCRSVSESSRSTTTGDTQFRLRLRAAHKYAVTSGSHMDTLRPPTLTHCLTHTHTLEKEEHKLWGEAGFHRAALDVSVDPQPPLHRHSPQASLSSVCHSLSKNFLQGLSWAAEQKLRGSASLNVGQSTAGSTVWNVHMSYAGHGQPIRVAAAPGNGLARADESQGCGRLLAKGRRAPSVTESSGQGSDDPQSTRDMNMKKSYELQVQSKLTIQEDTREDREPSTQGRGQWASKMEFLLAVAGQIIGLGNTALGQYTSQGGITCWRKICPLF</sequence>
<comment type="subcellular location">
    <subcellularLocation>
        <location evidence="1">Membrane</location>
        <topology evidence="1">Multi-pass membrane protein</topology>
    </subcellularLocation>
</comment>
<dbReference type="InterPro" id="IPR037272">
    <property type="entry name" value="SNS_sf"/>
</dbReference>
<keyword evidence="6" id="KW-0915">Sodium</keyword>